<dbReference type="Proteomes" id="UP000092993">
    <property type="component" value="Unassembled WGS sequence"/>
</dbReference>
<protein>
    <recommendedName>
        <fullName evidence="3">Mediator of RNA polymerase II transcription subunit 9</fullName>
    </recommendedName>
</protein>
<name>A0A1C7MQF3_GRIFR</name>
<accession>A0A1C7MQF3</accession>
<evidence type="ECO:0000313" key="2">
    <source>
        <dbReference type="Proteomes" id="UP000092993"/>
    </source>
</evidence>
<dbReference type="OrthoDB" id="2563275at2759"/>
<reference evidence="1 2" key="1">
    <citation type="submission" date="2016-03" db="EMBL/GenBank/DDBJ databases">
        <title>Whole genome sequencing of Grifola frondosa 9006-11.</title>
        <authorList>
            <person name="Min B."/>
            <person name="Park H."/>
            <person name="Kim J.-G."/>
            <person name="Cho H."/>
            <person name="Oh Y.-L."/>
            <person name="Kong W.-S."/>
            <person name="Choi I.-G."/>
        </authorList>
    </citation>
    <scope>NUCLEOTIDE SEQUENCE [LARGE SCALE GENOMIC DNA]</scope>
    <source>
        <strain evidence="1 2">9006-11</strain>
    </source>
</reference>
<organism evidence="1 2">
    <name type="scientific">Grifola frondosa</name>
    <name type="common">Maitake</name>
    <name type="synonym">Polyporus frondosus</name>
    <dbReference type="NCBI Taxonomy" id="5627"/>
    <lineage>
        <taxon>Eukaryota</taxon>
        <taxon>Fungi</taxon>
        <taxon>Dikarya</taxon>
        <taxon>Basidiomycota</taxon>
        <taxon>Agaricomycotina</taxon>
        <taxon>Agaricomycetes</taxon>
        <taxon>Polyporales</taxon>
        <taxon>Grifolaceae</taxon>
        <taxon>Grifola</taxon>
    </lineage>
</organism>
<keyword evidence="2" id="KW-1185">Reference proteome</keyword>
<evidence type="ECO:0008006" key="3">
    <source>
        <dbReference type="Google" id="ProtNLM"/>
    </source>
</evidence>
<evidence type="ECO:0000313" key="1">
    <source>
        <dbReference type="EMBL" id="OBZ79100.1"/>
    </source>
</evidence>
<dbReference type="EMBL" id="LUGG01000001">
    <property type="protein sequence ID" value="OBZ79100.1"/>
    <property type="molecule type" value="Genomic_DNA"/>
</dbReference>
<dbReference type="AlphaFoldDB" id="A0A1C7MQF3"/>
<comment type="caution">
    <text evidence="1">The sequence shown here is derived from an EMBL/GenBank/DDBJ whole genome shotgun (WGS) entry which is preliminary data.</text>
</comment>
<proteinExistence type="predicted"/>
<gene>
    <name evidence="1" type="ORF">A0H81_00285</name>
</gene>
<sequence>MTALYENLLLRLATILELSQHGQGTLDPQTKQALVQSTKDFKDGVREAREYATELPGGELSAEEQDAVIGMLQKLKDRKKRQLAEFAQNANLKPAALNIIKMEVDSTASTPGF</sequence>
<dbReference type="OMA" id="RADRMDI"/>